<gene>
    <name evidence="4" type="ORF">EMWEY_00016280</name>
</gene>
<sequence length="770" mass="84542">MLRLQRCVWLFVVLWLAEQQNVRSSEAPAENFDTSELKLSGEFPVDTLGKLHAEAAAQQEITASKMAVRILSKKQTHLIALFVLFLILMKVISVRMQKERKKAEEERLKVPPKAETEPASPPPQVPPVPKAQPEHKPAWFPGPLKDALDRRVTRGRKTKKQGRKDKAPEVPPTVVPAPGAPGVEHPVPPQFEGEQPYGGPAYAPAPIIEDDDEMRELKARMVVVNKLVEVAVRLGDELPPGEAQSIIDALKADAAVADQEERNYDVAKAHGDPNFESVRNHTANVLTTSLEKVRSALVQLSNLARQHGEELHASCSTDVTFTNVKELEEPLKESLDAPPVASCIATLSSLGNSSITLQQESEDSASQLRSLKFVDECDADNFVRFYSAISTLNHRRSTLKRLSDLDKEVKGFLLGMHKAFLKAKFQGERIPIGMQGNFVQGIHTVLVKSRPTSEGKSGSGLKKAELSKFSALFSEQTKELRSLDTAENIEGATKAYKRLQELNGTLKSLLDEQVAKISAVLLQEPLSKEEATSAASNMQKIGGTVASVADEFSRAANYALELASSKTEDVGAGLLQKLTKSKTTVDLASDDLSVADAVKAAFTEMSRQLKTEAKRLSSRAHEIVETNKKEVKYRLDGRGLESTALSNKTALKTEAAQKTGDAKLLDKQLLYLRALSREIGSADSTLRAVSTFNFRFDSQYNTELSKLKDTLEAEKTTARETQSIEAIAETIVTIQSIALQMRKTLESERCEQLSADISKARANLHDAGRQ</sequence>
<dbReference type="GeneID" id="25335614"/>
<keyword evidence="2" id="KW-1133">Transmembrane helix</keyword>
<feature type="region of interest" description="Disordered" evidence="1">
    <location>
        <begin position="102"/>
        <end position="184"/>
    </location>
</feature>
<accession>U6M1F9</accession>
<keyword evidence="2" id="KW-0812">Transmembrane</keyword>
<proteinExistence type="predicted"/>
<feature type="chain" id="PRO_5004675482" description="Myosin heavy chain" evidence="3">
    <location>
        <begin position="25"/>
        <end position="770"/>
    </location>
</feature>
<dbReference type="EMBL" id="HG718861">
    <property type="protein sequence ID" value="CDJ56284.1"/>
    <property type="molecule type" value="Genomic_DNA"/>
</dbReference>
<evidence type="ECO:0000313" key="4">
    <source>
        <dbReference type="EMBL" id="CDJ56284.1"/>
    </source>
</evidence>
<keyword evidence="3" id="KW-0732">Signal</keyword>
<keyword evidence="2" id="KW-0472">Membrane</keyword>
<organism evidence="4 5">
    <name type="scientific">Eimeria maxima</name>
    <name type="common">Coccidian parasite</name>
    <dbReference type="NCBI Taxonomy" id="5804"/>
    <lineage>
        <taxon>Eukaryota</taxon>
        <taxon>Sar</taxon>
        <taxon>Alveolata</taxon>
        <taxon>Apicomplexa</taxon>
        <taxon>Conoidasida</taxon>
        <taxon>Coccidia</taxon>
        <taxon>Eucoccidiorida</taxon>
        <taxon>Eimeriorina</taxon>
        <taxon>Eimeriidae</taxon>
        <taxon>Eimeria</taxon>
    </lineage>
</organism>
<feature type="compositionally biased region" description="Basic residues" evidence="1">
    <location>
        <begin position="153"/>
        <end position="163"/>
    </location>
</feature>
<evidence type="ECO:0000256" key="3">
    <source>
        <dbReference type="SAM" id="SignalP"/>
    </source>
</evidence>
<dbReference type="VEuPathDB" id="ToxoDB:EMWEY_00016280"/>
<evidence type="ECO:0000256" key="1">
    <source>
        <dbReference type="SAM" id="MobiDB-lite"/>
    </source>
</evidence>
<feature type="compositionally biased region" description="Basic and acidic residues" evidence="1">
    <location>
        <begin position="102"/>
        <end position="116"/>
    </location>
</feature>
<evidence type="ECO:0000256" key="2">
    <source>
        <dbReference type="SAM" id="Phobius"/>
    </source>
</evidence>
<name>U6M1F9_EIMMA</name>
<dbReference type="AlphaFoldDB" id="U6M1F9"/>
<feature type="transmembrane region" description="Helical" evidence="2">
    <location>
        <begin position="75"/>
        <end position="92"/>
    </location>
</feature>
<feature type="signal peptide" evidence="3">
    <location>
        <begin position="1"/>
        <end position="24"/>
    </location>
</feature>
<dbReference type="RefSeq" id="XP_013332934.1">
    <property type="nucleotide sequence ID" value="XM_013477480.1"/>
</dbReference>
<evidence type="ECO:0008006" key="6">
    <source>
        <dbReference type="Google" id="ProtNLM"/>
    </source>
</evidence>
<dbReference type="Proteomes" id="UP000030763">
    <property type="component" value="Unassembled WGS sequence"/>
</dbReference>
<protein>
    <recommendedName>
        <fullName evidence="6">Myosin heavy chain</fullName>
    </recommendedName>
</protein>
<reference evidence="4" key="1">
    <citation type="submission" date="2013-10" db="EMBL/GenBank/DDBJ databases">
        <title>Genomic analysis of the causative agents of coccidiosis in chickens.</title>
        <authorList>
            <person name="Reid A.J."/>
            <person name="Blake D."/>
            <person name="Billington K."/>
            <person name="Browne H."/>
            <person name="Dunn M."/>
            <person name="Hung S."/>
            <person name="Kawahara F."/>
            <person name="Miranda-Saavedra D."/>
            <person name="Mourier T."/>
            <person name="Nagra H."/>
            <person name="Otto T.D."/>
            <person name="Rawlings N."/>
            <person name="Sanchez A."/>
            <person name="Sanders M."/>
            <person name="Subramaniam C."/>
            <person name="Tay Y."/>
            <person name="Dear P."/>
            <person name="Doerig C."/>
            <person name="Gruber A."/>
            <person name="Parkinson J."/>
            <person name="Shirley M."/>
            <person name="Wan K.L."/>
            <person name="Berriman M."/>
            <person name="Tomley F."/>
            <person name="Pain A."/>
        </authorList>
    </citation>
    <scope>NUCLEOTIDE SEQUENCE [LARGE SCALE GENOMIC DNA]</scope>
    <source>
        <strain evidence="4">Weybridge</strain>
    </source>
</reference>
<reference evidence="4" key="2">
    <citation type="submission" date="2013-10" db="EMBL/GenBank/DDBJ databases">
        <authorList>
            <person name="Aslett M."/>
        </authorList>
    </citation>
    <scope>NUCLEOTIDE SEQUENCE [LARGE SCALE GENOMIC DNA]</scope>
    <source>
        <strain evidence="4">Weybridge</strain>
    </source>
</reference>
<evidence type="ECO:0000313" key="5">
    <source>
        <dbReference type="Proteomes" id="UP000030763"/>
    </source>
</evidence>
<feature type="compositionally biased region" description="Pro residues" evidence="1">
    <location>
        <begin position="119"/>
        <end position="130"/>
    </location>
</feature>
<keyword evidence="5" id="KW-1185">Reference proteome</keyword>
<feature type="compositionally biased region" description="Pro residues" evidence="1">
    <location>
        <begin position="169"/>
        <end position="179"/>
    </location>
</feature>